<evidence type="ECO:0000256" key="1">
    <source>
        <dbReference type="SAM" id="MobiDB-lite"/>
    </source>
</evidence>
<dbReference type="AlphaFoldDB" id="A0A8S9R1I8"/>
<dbReference type="EMBL" id="QGKX02000996">
    <property type="protein sequence ID" value="KAF3555465.1"/>
    <property type="molecule type" value="Genomic_DNA"/>
</dbReference>
<evidence type="ECO:0000313" key="3">
    <source>
        <dbReference type="Proteomes" id="UP000712600"/>
    </source>
</evidence>
<proteinExistence type="predicted"/>
<feature type="compositionally biased region" description="Polar residues" evidence="1">
    <location>
        <begin position="79"/>
        <end position="94"/>
    </location>
</feature>
<name>A0A8S9R1I8_BRACR</name>
<sequence length="159" mass="18184">MVLRCDVAEWHWGLISYRAKKLCGLQSLIHLLLSSLDGETQSHDLVRRFHPAQRLTADFIPIKAYPTKSSRLFRRVETDQNSSADSNKSYSQPSESEDYGGDTVDSGYSETDDLIRQDQAELSYNVAEPVQYHPQPEVEFWIPADMLLWWSTSSSNISQ</sequence>
<protein>
    <submittedName>
        <fullName evidence="2">Uncharacterized protein</fullName>
    </submittedName>
</protein>
<organism evidence="2 3">
    <name type="scientific">Brassica cretica</name>
    <name type="common">Mustard</name>
    <dbReference type="NCBI Taxonomy" id="69181"/>
    <lineage>
        <taxon>Eukaryota</taxon>
        <taxon>Viridiplantae</taxon>
        <taxon>Streptophyta</taxon>
        <taxon>Embryophyta</taxon>
        <taxon>Tracheophyta</taxon>
        <taxon>Spermatophyta</taxon>
        <taxon>Magnoliopsida</taxon>
        <taxon>eudicotyledons</taxon>
        <taxon>Gunneridae</taxon>
        <taxon>Pentapetalae</taxon>
        <taxon>rosids</taxon>
        <taxon>malvids</taxon>
        <taxon>Brassicales</taxon>
        <taxon>Brassicaceae</taxon>
        <taxon>Brassiceae</taxon>
        <taxon>Brassica</taxon>
    </lineage>
</organism>
<evidence type="ECO:0000313" key="2">
    <source>
        <dbReference type="EMBL" id="KAF3555465.1"/>
    </source>
</evidence>
<reference evidence="2" key="1">
    <citation type="submission" date="2019-12" db="EMBL/GenBank/DDBJ databases">
        <title>Genome sequencing and annotation of Brassica cretica.</title>
        <authorList>
            <person name="Studholme D.J."/>
            <person name="Sarris P."/>
        </authorList>
    </citation>
    <scope>NUCLEOTIDE SEQUENCE</scope>
    <source>
        <strain evidence="2">PFS-109/04</strain>
        <tissue evidence="2">Leaf</tissue>
    </source>
</reference>
<comment type="caution">
    <text evidence="2">The sequence shown here is derived from an EMBL/GenBank/DDBJ whole genome shotgun (WGS) entry which is preliminary data.</text>
</comment>
<feature type="region of interest" description="Disordered" evidence="1">
    <location>
        <begin position="75"/>
        <end position="112"/>
    </location>
</feature>
<accession>A0A8S9R1I8</accession>
<gene>
    <name evidence="2" type="ORF">F2Q69_00010269</name>
</gene>
<dbReference type="Proteomes" id="UP000712600">
    <property type="component" value="Unassembled WGS sequence"/>
</dbReference>